<protein>
    <submittedName>
        <fullName evidence="1">YrzI family small protein</fullName>
    </submittedName>
</protein>
<dbReference type="RefSeq" id="WP_124565315.1">
    <property type="nucleotide sequence ID" value="NZ_JARRRY010000024.1"/>
</dbReference>
<dbReference type="Proteomes" id="UP001218246">
    <property type="component" value="Unassembled WGS sequence"/>
</dbReference>
<accession>A0ABT6H9E8</accession>
<sequence>MTLNLLLITVTITRSKRTTAQVQHDIHVKQMMNEVKERQVYYH</sequence>
<organism evidence="1 2">
    <name type="scientific">Ectobacillus antri</name>
    <dbReference type="NCBI Taxonomy" id="2486280"/>
    <lineage>
        <taxon>Bacteria</taxon>
        <taxon>Bacillati</taxon>
        <taxon>Bacillota</taxon>
        <taxon>Bacilli</taxon>
        <taxon>Bacillales</taxon>
        <taxon>Bacillaceae</taxon>
        <taxon>Ectobacillus</taxon>
    </lineage>
</organism>
<dbReference type="InterPro" id="IPR012655">
    <property type="entry name" value="YrzI"/>
</dbReference>
<evidence type="ECO:0000313" key="2">
    <source>
        <dbReference type="Proteomes" id="UP001218246"/>
    </source>
</evidence>
<dbReference type="Pfam" id="PF09501">
    <property type="entry name" value="Bac_small_YrzI"/>
    <property type="match status" value="1"/>
</dbReference>
<keyword evidence="2" id="KW-1185">Reference proteome</keyword>
<name>A0ABT6H9E8_9BACI</name>
<evidence type="ECO:0000313" key="1">
    <source>
        <dbReference type="EMBL" id="MDG5755602.1"/>
    </source>
</evidence>
<comment type="caution">
    <text evidence="1">The sequence shown here is derived from an EMBL/GenBank/DDBJ whole genome shotgun (WGS) entry which is preliminary data.</text>
</comment>
<gene>
    <name evidence="1" type="ORF">P6P90_17070</name>
</gene>
<proteinExistence type="predicted"/>
<reference evidence="1 2" key="1">
    <citation type="submission" date="2023-04" db="EMBL/GenBank/DDBJ databases">
        <title>Ectobacillus antri isolated from activated sludge.</title>
        <authorList>
            <person name="Yan P."/>
            <person name="Liu X."/>
        </authorList>
    </citation>
    <scope>NUCLEOTIDE SEQUENCE [LARGE SCALE GENOMIC DNA]</scope>
    <source>
        <strain evidence="1 2">C18H</strain>
    </source>
</reference>
<dbReference type="EMBL" id="JARULN010000036">
    <property type="protein sequence ID" value="MDG5755602.1"/>
    <property type="molecule type" value="Genomic_DNA"/>
</dbReference>